<reference evidence="2" key="1">
    <citation type="submission" date="2020-08" db="EMBL/GenBank/DDBJ databases">
        <title>Multicomponent nature underlies the extraordinary mechanical properties of spider dragline silk.</title>
        <authorList>
            <person name="Kono N."/>
            <person name="Nakamura H."/>
            <person name="Mori M."/>
            <person name="Yoshida Y."/>
            <person name="Ohtoshi R."/>
            <person name="Malay A.D."/>
            <person name="Moran D.A.P."/>
            <person name="Tomita M."/>
            <person name="Numata K."/>
            <person name="Arakawa K."/>
        </authorList>
    </citation>
    <scope>NUCLEOTIDE SEQUENCE</scope>
</reference>
<dbReference type="EMBL" id="BMAU01021358">
    <property type="protein sequence ID" value="GFY21577.1"/>
    <property type="molecule type" value="Genomic_DNA"/>
</dbReference>
<organism evidence="2 3">
    <name type="scientific">Trichonephila clavipes</name>
    <name type="common">Golden silk orbweaver</name>
    <name type="synonym">Nephila clavipes</name>
    <dbReference type="NCBI Taxonomy" id="2585209"/>
    <lineage>
        <taxon>Eukaryota</taxon>
        <taxon>Metazoa</taxon>
        <taxon>Ecdysozoa</taxon>
        <taxon>Arthropoda</taxon>
        <taxon>Chelicerata</taxon>
        <taxon>Arachnida</taxon>
        <taxon>Araneae</taxon>
        <taxon>Araneomorphae</taxon>
        <taxon>Entelegynae</taxon>
        <taxon>Araneoidea</taxon>
        <taxon>Nephilidae</taxon>
        <taxon>Trichonephila</taxon>
    </lineage>
</organism>
<gene>
    <name evidence="2" type="ORF">TNCV_1167221</name>
</gene>
<feature type="region of interest" description="Disordered" evidence="1">
    <location>
        <begin position="1"/>
        <end position="20"/>
    </location>
</feature>
<dbReference type="AlphaFoldDB" id="A0A8X6VJZ5"/>
<proteinExistence type="predicted"/>
<name>A0A8X6VJZ5_TRICX</name>
<protein>
    <submittedName>
        <fullName evidence="2">Uncharacterized protein</fullName>
    </submittedName>
</protein>
<sequence>MNSSQHRCTNQASASEAQTQQCSLNSSLGDTFGSPLVHFVVSCSTVARLSARTHLRNRRSPLSSMARGAPHLPRR</sequence>
<feature type="region of interest" description="Disordered" evidence="1">
    <location>
        <begin position="52"/>
        <end position="75"/>
    </location>
</feature>
<comment type="caution">
    <text evidence="2">The sequence shown here is derived from an EMBL/GenBank/DDBJ whole genome shotgun (WGS) entry which is preliminary data.</text>
</comment>
<dbReference type="Proteomes" id="UP000887159">
    <property type="component" value="Unassembled WGS sequence"/>
</dbReference>
<evidence type="ECO:0000256" key="1">
    <source>
        <dbReference type="SAM" id="MobiDB-lite"/>
    </source>
</evidence>
<evidence type="ECO:0000313" key="3">
    <source>
        <dbReference type="Proteomes" id="UP000887159"/>
    </source>
</evidence>
<evidence type="ECO:0000313" key="2">
    <source>
        <dbReference type="EMBL" id="GFY21577.1"/>
    </source>
</evidence>
<keyword evidence="3" id="KW-1185">Reference proteome</keyword>
<accession>A0A8X6VJZ5</accession>